<reference evidence="2 3" key="1">
    <citation type="submission" date="2019-03" db="EMBL/GenBank/DDBJ databases">
        <title>First draft genome of Liparis tanakae, snailfish: a comprehensive survey of snailfish specific genes.</title>
        <authorList>
            <person name="Kim W."/>
            <person name="Song I."/>
            <person name="Jeong J.-H."/>
            <person name="Kim D."/>
            <person name="Kim S."/>
            <person name="Ryu S."/>
            <person name="Song J.Y."/>
            <person name="Lee S.K."/>
        </authorList>
    </citation>
    <scope>NUCLEOTIDE SEQUENCE [LARGE SCALE GENOMIC DNA]</scope>
    <source>
        <tissue evidence="2">Muscle</tissue>
    </source>
</reference>
<protein>
    <submittedName>
        <fullName evidence="2">Uncharacterized protein</fullName>
    </submittedName>
</protein>
<evidence type="ECO:0000313" key="3">
    <source>
        <dbReference type="Proteomes" id="UP000314294"/>
    </source>
</evidence>
<proteinExistence type="predicted"/>
<keyword evidence="3" id="KW-1185">Reference proteome</keyword>
<evidence type="ECO:0000256" key="1">
    <source>
        <dbReference type="SAM" id="MobiDB-lite"/>
    </source>
</evidence>
<feature type="region of interest" description="Disordered" evidence="1">
    <location>
        <begin position="1"/>
        <end position="38"/>
    </location>
</feature>
<name>A0A4Z2ESH2_9TELE</name>
<comment type="caution">
    <text evidence="2">The sequence shown here is derived from an EMBL/GenBank/DDBJ whole genome shotgun (WGS) entry which is preliminary data.</text>
</comment>
<dbReference type="Proteomes" id="UP000314294">
    <property type="component" value="Unassembled WGS sequence"/>
</dbReference>
<dbReference type="EMBL" id="SRLO01003150">
    <property type="protein sequence ID" value="TNN31795.1"/>
    <property type="molecule type" value="Genomic_DNA"/>
</dbReference>
<sequence length="59" mass="6160">MDVCVSGTDSVRSNAPLVTTSRKPGSATPQRDASVDRTLNDVPRTHRVGLCDAVVSCGC</sequence>
<feature type="compositionally biased region" description="Polar residues" evidence="1">
    <location>
        <begin position="7"/>
        <end position="31"/>
    </location>
</feature>
<accession>A0A4Z2ESH2</accession>
<evidence type="ECO:0000313" key="2">
    <source>
        <dbReference type="EMBL" id="TNN31795.1"/>
    </source>
</evidence>
<dbReference type="AlphaFoldDB" id="A0A4Z2ESH2"/>
<organism evidence="2 3">
    <name type="scientific">Liparis tanakae</name>
    <name type="common">Tanaka's snailfish</name>
    <dbReference type="NCBI Taxonomy" id="230148"/>
    <lineage>
        <taxon>Eukaryota</taxon>
        <taxon>Metazoa</taxon>
        <taxon>Chordata</taxon>
        <taxon>Craniata</taxon>
        <taxon>Vertebrata</taxon>
        <taxon>Euteleostomi</taxon>
        <taxon>Actinopterygii</taxon>
        <taxon>Neopterygii</taxon>
        <taxon>Teleostei</taxon>
        <taxon>Neoteleostei</taxon>
        <taxon>Acanthomorphata</taxon>
        <taxon>Eupercaria</taxon>
        <taxon>Perciformes</taxon>
        <taxon>Cottioidei</taxon>
        <taxon>Cottales</taxon>
        <taxon>Liparidae</taxon>
        <taxon>Liparis</taxon>
    </lineage>
</organism>
<gene>
    <name evidence="2" type="ORF">EYF80_058047</name>
</gene>